<evidence type="ECO:0000256" key="3">
    <source>
        <dbReference type="ARBA" id="ARBA00046185"/>
    </source>
</evidence>
<dbReference type="OMA" id="PDHNALI"/>
<dbReference type="GO" id="GO:0005739">
    <property type="term" value="C:mitochondrion"/>
    <property type="evidence" value="ECO:0007669"/>
    <property type="project" value="GOC"/>
</dbReference>
<dbReference type="SUPFAM" id="SSF51905">
    <property type="entry name" value="FAD/NAD(P)-binding domain"/>
    <property type="match status" value="1"/>
</dbReference>
<dbReference type="OrthoDB" id="424974at2759"/>
<dbReference type="Pfam" id="PF01266">
    <property type="entry name" value="DAO"/>
    <property type="match status" value="1"/>
</dbReference>
<keyword evidence="1" id="KW-0560">Oxidoreductase</keyword>
<evidence type="ECO:0000313" key="6">
    <source>
        <dbReference type="Proteomes" id="UP000494040"/>
    </source>
</evidence>
<keyword evidence="6" id="KW-1185">Reference proteome</keyword>
<dbReference type="PANTHER" id="PTHR13847">
    <property type="entry name" value="SARCOSINE DEHYDROGENASE-RELATED"/>
    <property type="match status" value="1"/>
</dbReference>
<protein>
    <recommendedName>
        <fullName evidence="2">FAD-dependent oxidoreductase domain-containing protein 1</fullName>
    </recommendedName>
</protein>
<evidence type="ECO:0000256" key="1">
    <source>
        <dbReference type="ARBA" id="ARBA00023002"/>
    </source>
</evidence>
<evidence type="ECO:0000259" key="4">
    <source>
        <dbReference type="Pfam" id="PF01266"/>
    </source>
</evidence>
<comment type="function">
    <text evidence="3">Required for the assembly of the mitochondrial membrane respiratory chain NADH dehydrogenase (Complex I). Involved in mid-late stages of complex I assembly.</text>
</comment>
<name>A0A8I6S7X6_CIMLE</name>
<dbReference type="Gene3D" id="3.50.50.60">
    <property type="entry name" value="FAD/NAD(P)-binding domain"/>
    <property type="match status" value="1"/>
</dbReference>
<evidence type="ECO:0000256" key="2">
    <source>
        <dbReference type="ARBA" id="ARBA00039785"/>
    </source>
</evidence>
<reference evidence="5" key="1">
    <citation type="submission" date="2022-01" db="UniProtKB">
        <authorList>
            <consortium name="EnsemblMetazoa"/>
        </authorList>
    </citation>
    <scope>IDENTIFICATION</scope>
</reference>
<accession>A0A8I6S7X6</accession>
<evidence type="ECO:0000313" key="5">
    <source>
        <dbReference type="EnsemblMetazoa" id="XP_014259346.1"/>
    </source>
</evidence>
<dbReference type="InterPro" id="IPR036188">
    <property type="entry name" value="FAD/NAD-bd_sf"/>
</dbReference>
<dbReference type="AlphaFoldDB" id="A0A8I6S7X6"/>
<dbReference type="InterPro" id="IPR006076">
    <property type="entry name" value="FAD-dep_OxRdtase"/>
</dbReference>
<dbReference type="Gene3D" id="3.30.9.10">
    <property type="entry name" value="D-Amino Acid Oxidase, subunit A, domain 2"/>
    <property type="match status" value="1"/>
</dbReference>
<feature type="domain" description="FAD dependent oxidoreductase" evidence="4">
    <location>
        <begin position="72"/>
        <end position="466"/>
    </location>
</feature>
<dbReference type="GO" id="GO:0016491">
    <property type="term" value="F:oxidoreductase activity"/>
    <property type="evidence" value="ECO:0007669"/>
    <property type="project" value="UniProtKB-KW"/>
</dbReference>
<organism evidence="5 6">
    <name type="scientific">Cimex lectularius</name>
    <name type="common">Bed bug</name>
    <name type="synonym">Acanthia lectularia</name>
    <dbReference type="NCBI Taxonomy" id="79782"/>
    <lineage>
        <taxon>Eukaryota</taxon>
        <taxon>Metazoa</taxon>
        <taxon>Ecdysozoa</taxon>
        <taxon>Arthropoda</taxon>
        <taxon>Hexapoda</taxon>
        <taxon>Insecta</taxon>
        <taxon>Pterygota</taxon>
        <taxon>Neoptera</taxon>
        <taxon>Paraneoptera</taxon>
        <taxon>Hemiptera</taxon>
        <taxon>Heteroptera</taxon>
        <taxon>Panheteroptera</taxon>
        <taxon>Cimicomorpha</taxon>
        <taxon>Cimicidae</taxon>
        <taxon>Cimex</taxon>
    </lineage>
</organism>
<dbReference type="RefSeq" id="XP_014259346.1">
    <property type="nucleotide sequence ID" value="XM_014403860.2"/>
</dbReference>
<proteinExistence type="predicted"/>
<sequence>MSSIKLFRPLKKSLKLRNSLLPLQRNYSSNKDDDTPYKKTVDVFKHDFDHLKHYLLNTENKPKQPRIPHFCDILIIGGGVMGCSIAYWLQQRALDGLDIVVIEKDPTVTDFTNNYSKILEYQKSTSVLSVGGLRQQFSLKENIELSMFSAEFMRNIKYYLGVNGQDPPDIQFNPCGYLFLASEEHAEVLNQNATLQKSLGAKIELLTPENLKRKFPFINTDGIGLGCHGLENEGWFDPWSLLNAFKRKAKSLGTHFVSGEVISFEALNNSDVVPSDEDTHKQLKSVKILTENGEEKEISFSILVIAAGANSGHVAQLAERPLRVDLNLPVEPRKRYVYNVHCPEAPGMVMPFVIDNSGAYVRREGLAGHYLCGMSPSIGDPEPPVDNLDVDFDFFENRVWPAIANRVPCFEGCKLKSGWAGFYDYNKFDENCFVGPHPYAFNVYLATGFSGHGIQQSPAIGRSIMEMIIDGGYMTIDLSRLEYSRLLQDQPLWESNIV</sequence>
<dbReference type="GO" id="GO:0032981">
    <property type="term" value="P:mitochondrial respiratory chain complex I assembly"/>
    <property type="evidence" value="ECO:0007669"/>
    <property type="project" value="TreeGrafter"/>
</dbReference>
<dbReference type="EnsemblMetazoa" id="XM_014403860.2">
    <property type="protein sequence ID" value="XP_014259346.1"/>
    <property type="gene ID" value="LOC106672430"/>
</dbReference>
<dbReference type="Proteomes" id="UP000494040">
    <property type="component" value="Unassembled WGS sequence"/>
</dbReference>
<dbReference type="KEGG" id="clec:106672430"/>
<dbReference type="GeneID" id="106672430"/>
<dbReference type="PANTHER" id="PTHR13847:SF287">
    <property type="entry name" value="FAD-DEPENDENT OXIDOREDUCTASE DOMAIN-CONTAINING PROTEIN 1"/>
    <property type="match status" value="1"/>
</dbReference>